<dbReference type="PROSITE" id="PS51192">
    <property type="entry name" value="HELICASE_ATP_BIND_1"/>
    <property type="match status" value="1"/>
</dbReference>
<dbReference type="InterPro" id="IPR014001">
    <property type="entry name" value="Helicase_ATP-bd"/>
</dbReference>
<dbReference type="InterPro" id="IPR018973">
    <property type="entry name" value="MZB"/>
</dbReference>
<dbReference type="GO" id="GO:0043138">
    <property type="term" value="F:3'-5' DNA helicase activity"/>
    <property type="evidence" value="ECO:0007669"/>
    <property type="project" value="TreeGrafter"/>
</dbReference>
<accession>A0A1R4IWY7</accession>
<keyword evidence="2" id="KW-0067">ATP-binding</keyword>
<dbReference type="Pfam" id="PF00270">
    <property type="entry name" value="DEAD"/>
    <property type="match status" value="1"/>
</dbReference>
<dbReference type="GO" id="GO:0003676">
    <property type="term" value="F:nucleic acid binding"/>
    <property type="evidence" value="ECO:0007669"/>
    <property type="project" value="InterPro"/>
</dbReference>
<dbReference type="InterPro" id="IPR011545">
    <property type="entry name" value="DEAD/DEAH_box_helicase_dom"/>
</dbReference>
<dbReference type="SMART" id="SM00490">
    <property type="entry name" value="HELICc"/>
    <property type="match status" value="1"/>
</dbReference>
<dbReference type="PROSITE" id="PS51194">
    <property type="entry name" value="HELICASE_CTER"/>
    <property type="match status" value="1"/>
</dbReference>
<dbReference type="GO" id="GO:0005524">
    <property type="term" value="F:ATP binding"/>
    <property type="evidence" value="ECO:0007669"/>
    <property type="project" value="UniProtKB-KW"/>
</dbReference>
<keyword evidence="5" id="KW-0378">Hydrolase</keyword>
<sequence>MPELLPTLQARRVADGLVDYLTTTFALADAQPRQQLQEFLEDQANGLFKGPYARLRLPFRPADEDWTGHLEWRPPFTPYRHQAQAYARLTSLGRTGAGQRPEPTLITTGTGSGKTEAFLHPILDHVLRAKRAGVTGTKAIILYPMNALADDQARRLTATLTGDPALSTVTAAIYTGNQAGTRGTVSDKGLITDRHAIRDTAPDILLTNYKMLDQLLLREDDQPIWAQSATSLQYLVLDEFHTYDGAQGTDVAMLLRRLGLALKSHWHQDDPALTAEDWARPLGKITPVATSATLGDKSDPTVMLDFAHTVFGERFGPDAVVTETLLSLHEWAGLAAGEALEPVRLRELRGAPLAELAAGVTALGEDPAAVTGHVLRALHADPDAIDRAGAEGEPTLLDLVRRHPDVHTLVETAAQATGYPELLRALVGPVEDAETLALYQTALEGLIAALSHVRALHGRDALSVDLHFWVRELTRIDRVASPVPHFLWSDDGTWAGADDPTDARQTFPAVYCRHCGRSGWGVTLAAVGDELSAEDTDIRRDHMRGDGRFRALIHAPGEEDRAVASPSETPEGLRWFSLTNRRLLSTRPDDDDPDMQAGHVLPVLTRTDSHADREGDSGTDDCPACLGQDGIRFLGSAIATLLSVSLSVLFGDATLDDREKKSLVFTDSVQDVAHRAGFVQSRSHTMSLRSALGGQLTAAGATLDTLVEDVLRAAGDDPFDRFRLVPPDCEGLEPFQRFWEAERFAAIAGRDRAWVKRRLLFDAALEFGLQSTYGRTLEATGAAAVQVEAGTGARLAAIARTVLEEDEVRQLGEAVVGEKSLTAWVRGVLEHMRLSGGIEHEWLNRYISEDGRRFRIWGGRPKNGMPAFPAGRSAPAFPRVGAPLTGKAQEQGLDTVRSANSWYARWAAKCLEVLPQHGAKLSERLLAELARQDVLTVTDTETGAKVYGIPASAVTVRALELSELEAGRALLVCDVCQSRTPGTAETVAQLTDACCFTVRCNGRLRPETSGASFYRELYTAAQVRRVVAKEHTSLLEDKARRQIEEGFKSGTPGPKDPNVLVATPTLEMGIDIGDLSTVMLSSLPKAVAQYVQRVGRAGRLTGNAFSLAFVTGRGDQLPRLGNPLSLINGQVRPPATYLDAEEILRRQYIASLVDAVARSGQTAMPTRAQEAMRTADGTFLRAVLTLAAEQSAERLDAFLGSFDTLDSDVAEGLRAWATADADGDWAPEDSLGALLHRAAHEWQREAEQLQRHVNEVEKALPHLRTVAEGPAADDDDRRDLRLAEGAYRTAKRRLSEVRDAHWVSALEERGVLPNYTLLDDTVTLDARVTTMNSETGEFETENTPIRRPSARALTELAPGAVFYTHELAIRIDGLDLGKDGDKIRTWSWCAACGYGRDRSDETANNPGPCPRCQSASFGDVDQRHQVVRLEHVFAEVRRERDRIDDREDQRRRVQFATVAAADLDSQHVSRAWHVGQEFGVTHHRRMDLRWLNLGQRAAGGITDRHIAGQEIGAKPFRVCAGCGKLDATAGANSREEHRPWCRYRQSQDEDTRQVVLSRELRTEGVVVTLPPHVVGGDSYAVPSLAAALLLGLREDIGGAPDHLQVTSVTVPLQGGGTAPDEALLLHDVVPGGTGYLADLASPERIWRILVKAYRVVEDCACQDEDRRACHRCLMPYAVGARADRLSRAAAARHLRTLLAMQEGETGADLDPERMRWDPEEGAVVIQDGESRLERRFRQVFRERVAAAGGTVKEVPDEGGNHYVVTGLGGGRTWRLVPQLNLAGSRPDFVLRTDDPTVQDIAIFTDGHRFHASAGKNRIADDAAKRQALRDHGYSVLSIVWEDLEDGAARQRPEWLADESVRSLFEESPGHLATTQGVVDDVRNGPLDILLGRLQRPQDADARRNLAERLGILFMGHSEFAYVNAVRDLGEVSAGLLAGTDVHGIGQAFVWRRGPLQVLTRLNADETFSTVVMLDDSPDAVDSPDHHEAWRQWLWISNVLTADAAGVRVMARSQVDAGLPVPAPQTPVADDGSRPEEKATELTGAWAAVADELITDDERAAAAALSTQGIPVAEVGEEIAGVVATFSWPAQHVAVLVDADAGAADDLRTAGWTVVDADPTAVRAALDSEENTA</sequence>
<dbReference type="PANTHER" id="PTHR47957:SF3">
    <property type="entry name" value="ATP-DEPENDENT HELICASE HRQ1"/>
    <property type="match status" value="1"/>
</dbReference>
<dbReference type="InterPro" id="IPR001650">
    <property type="entry name" value="Helicase_C-like"/>
</dbReference>
<evidence type="ECO:0000256" key="2">
    <source>
        <dbReference type="ARBA" id="ARBA00022840"/>
    </source>
</evidence>
<feature type="domain" description="Helicase ATP-binding" evidence="3">
    <location>
        <begin position="95"/>
        <end position="312"/>
    </location>
</feature>
<dbReference type="Pfam" id="PF09369">
    <property type="entry name" value="MZB"/>
    <property type="match status" value="1"/>
</dbReference>
<dbReference type="GO" id="GO:0006289">
    <property type="term" value="P:nucleotide-excision repair"/>
    <property type="evidence" value="ECO:0007669"/>
    <property type="project" value="TreeGrafter"/>
</dbReference>
<evidence type="ECO:0000256" key="1">
    <source>
        <dbReference type="ARBA" id="ARBA00022741"/>
    </source>
</evidence>
<organism evidence="5 6">
    <name type="scientific">Micrococcus lylae</name>
    <dbReference type="NCBI Taxonomy" id="1273"/>
    <lineage>
        <taxon>Bacteria</taxon>
        <taxon>Bacillati</taxon>
        <taxon>Actinomycetota</taxon>
        <taxon>Actinomycetes</taxon>
        <taxon>Micrococcales</taxon>
        <taxon>Micrococcaceae</taxon>
        <taxon>Micrococcus</taxon>
    </lineage>
</organism>
<dbReference type="Gene3D" id="3.40.50.300">
    <property type="entry name" value="P-loop containing nucleotide triphosphate hydrolases"/>
    <property type="match status" value="2"/>
</dbReference>
<proteinExistence type="predicted"/>
<keyword evidence="5" id="KW-0347">Helicase</keyword>
<keyword evidence="1" id="KW-0547">Nucleotide-binding</keyword>
<reference evidence="5 6" key="1">
    <citation type="submission" date="2017-02" db="EMBL/GenBank/DDBJ databases">
        <authorList>
            <person name="Peterson S.W."/>
        </authorList>
    </citation>
    <scope>NUCLEOTIDE SEQUENCE [LARGE SCALE GENOMIC DNA]</scope>
    <source>
        <strain evidence="5 6">2B3F</strain>
    </source>
</reference>
<dbReference type="SMART" id="SM00487">
    <property type="entry name" value="DEXDc"/>
    <property type="match status" value="1"/>
</dbReference>
<dbReference type="EMBL" id="FUKP01000032">
    <property type="protein sequence ID" value="SJN24386.1"/>
    <property type="molecule type" value="Genomic_DNA"/>
</dbReference>
<dbReference type="RefSeq" id="WP_087133830.1">
    <property type="nucleotide sequence ID" value="NZ_FUKP01000032.1"/>
</dbReference>
<dbReference type="Proteomes" id="UP000196230">
    <property type="component" value="Unassembled WGS sequence"/>
</dbReference>
<dbReference type="SUPFAM" id="SSF52540">
    <property type="entry name" value="P-loop containing nucleoside triphosphate hydrolases"/>
    <property type="match status" value="2"/>
</dbReference>
<feature type="domain" description="Helicase C-terminal" evidence="4">
    <location>
        <begin position="986"/>
        <end position="1144"/>
    </location>
</feature>
<evidence type="ECO:0000259" key="4">
    <source>
        <dbReference type="PROSITE" id="PS51194"/>
    </source>
</evidence>
<protein>
    <submittedName>
        <fullName evidence="5">Helicase, C-terminal:Type III restriction enzyme, res subunit:DEAD/DEAH box helicase, N-terminal</fullName>
    </submittedName>
</protein>
<name>A0A1R4IWY7_9MICC</name>
<dbReference type="GO" id="GO:0036297">
    <property type="term" value="P:interstrand cross-link repair"/>
    <property type="evidence" value="ECO:0007669"/>
    <property type="project" value="TreeGrafter"/>
</dbReference>
<evidence type="ECO:0000259" key="3">
    <source>
        <dbReference type="PROSITE" id="PS51192"/>
    </source>
</evidence>
<dbReference type="PANTHER" id="PTHR47957">
    <property type="entry name" value="ATP-DEPENDENT HELICASE HRQ1"/>
    <property type="match status" value="1"/>
</dbReference>
<gene>
    <name evidence="5" type="ORF">FM125_05070</name>
</gene>
<dbReference type="InterPro" id="IPR027417">
    <property type="entry name" value="P-loop_NTPase"/>
</dbReference>
<evidence type="ECO:0000313" key="6">
    <source>
        <dbReference type="Proteomes" id="UP000196230"/>
    </source>
</evidence>
<evidence type="ECO:0000313" key="5">
    <source>
        <dbReference type="EMBL" id="SJN24386.1"/>
    </source>
</evidence>
<dbReference type="Pfam" id="PF00271">
    <property type="entry name" value="Helicase_C"/>
    <property type="match status" value="1"/>
</dbReference>